<proteinExistence type="predicted"/>
<feature type="transmembrane region" description="Helical" evidence="4">
    <location>
        <begin position="311"/>
        <end position="329"/>
    </location>
</feature>
<name>A0A0P6VUH2_9HYPH</name>
<protein>
    <submittedName>
        <fullName evidence="6">MFS transporter</fullName>
    </submittedName>
</protein>
<dbReference type="Proteomes" id="UP000048984">
    <property type="component" value="Unassembled WGS sequence"/>
</dbReference>
<dbReference type="STRING" id="665126.ABB55_22630"/>
<accession>A0A0P6VUH2</accession>
<feature type="transmembrane region" description="Helical" evidence="4">
    <location>
        <begin position="178"/>
        <end position="200"/>
    </location>
</feature>
<evidence type="ECO:0000313" key="7">
    <source>
        <dbReference type="Proteomes" id="UP000048984"/>
    </source>
</evidence>
<feature type="transmembrane region" description="Helical" evidence="4">
    <location>
        <begin position="60"/>
        <end position="83"/>
    </location>
</feature>
<dbReference type="InterPro" id="IPR011701">
    <property type="entry name" value="MFS"/>
</dbReference>
<organism evidence="6 7">
    <name type="scientific">Prosthecodimorpha hirschii</name>
    <dbReference type="NCBI Taxonomy" id="665126"/>
    <lineage>
        <taxon>Bacteria</taxon>
        <taxon>Pseudomonadati</taxon>
        <taxon>Pseudomonadota</taxon>
        <taxon>Alphaproteobacteria</taxon>
        <taxon>Hyphomicrobiales</taxon>
        <taxon>Ancalomicrobiaceae</taxon>
        <taxon>Prosthecodimorpha</taxon>
    </lineage>
</organism>
<keyword evidence="2 4" id="KW-1133">Transmembrane helix</keyword>
<dbReference type="AlphaFoldDB" id="A0A0P6VUH2"/>
<dbReference type="PANTHER" id="PTHR11360">
    <property type="entry name" value="MONOCARBOXYLATE TRANSPORTER"/>
    <property type="match status" value="1"/>
</dbReference>
<dbReference type="PROSITE" id="PS50850">
    <property type="entry name" value="MFS"/>
    <property type="match status" value="1"/>
</dbReference>
<gene>
    <name evidence="6" type="ORF">ABB55_22630</name>
</gene>
<feature type="transmembrane region" description="Helical" evidence="4">
    <location>
        <begin position="21"/>
        <end position="48"/>
    </location>
</feature>
<dbReference type="CDD" id="cd17355">
    <property type="entry name" value="MFS_YcxA_like"/>
    <property type="match status" value="1"/>
</dbReference>
<feature type="transmembrane region" description="Helical" evidence="4">
    <location>
        <begin position="90"/>
        <end position="109"/>
    </location>
</feature>
<evidence type="ECO:0000313" key="6">
    <source>
        <dbReference type="EMBL" id="KPL54674.1"/>
    </source>
</evidence>
<evidence type="ECO:0000256" key="3">
    <source>
        <dbReference type="ARBA" id="ARBA00023136"/>
    </source>
</evidence>
<feature type="transmembrane region" description="Helical" evidence="4">
    <location>
        <begin position="275"/>
        <end position="299"/>
    </location>
</feature>
<feature type="transmembrane region" description="Helical" evidence="4">
    <location>
        <begin position="368"/>
        <end position="387"/>
    </location>
</feature>
<keyword evidence="3 4" id="KW-0472">Membrane</keyword>
<comment type="caution">
    <text evidence="6">The sequence shown here is derived from an EMBL/GenBank/DDBJ whole genome shotgun (WGS) entry which is preliminary data.</text>
</comment>
<keyword evidence="1 4" id="KW-0812">Transmembrane</keyword>
<feature type="domain" description="Major facilitator superfamily (MFS) profile" evidence="5">
    <location>
        <begin position="22"/>
        <end position="425"/>
    </location>
</feature>
<reference evidence="6 7" key="2">
    <citation type="submission" date="2015-10" db="EMBL/GenBank/DDBJ databases">
        <title>Draft Genome Sequence of Prosthecomicrobium hirschii ATCC 27832.</title>
        <authorList>
            <person name="Daniel J."/>
            <person name="Givan S.A."/>
            <person name="Brun Y.V."/>
            <person name="Brown P.J."/>
        </authorList>
    </citation>
    <scope>NUCLEOTIDE SEQUENCE [LARGE SCALE GENOMIC DNA]</scope>
    <source>
        <strain evidence="6 7">16</strain>
    </source>
</reference>
<feature type="transmembrane region" description="Helical" evidence="4">
    <location>
        <begin position="246"/>
        <end position="269"/>
    </location>
</feature>
<dbReference type="SUPFAM" id="SSF103473">
    <property type="entry name" value="MFS general substrate transporter"/>
    <property type="match status" value="1"/>
</dbReference>
<dbReference type="InterPro" id="IPR020846">
    <property type="entry name" value="MFS_dom"/>
</dbReference>
<dbReference type="PANTHER" id="PTHR11360:SF290">
    <property type="entry name" value="MONOCARBOXYLATE MFS PERMEASE"/>
    <property type="match status" value="1"/>
</dbReference>
<reference evidence="6 7" key="1">
    <citation type="submission" date="2015-09" db="EMBL/GenBank/DDBJ databases">
        <authorList>
            <person name="Jackson K.R."/>
            <person name="Lunt B.L."/>
            <person name="Fisher J.N.B."/>
            <person name="Gardner A.V."/>
            <person name="Bailey M.E."/>
            <person name="Deus L.M."/>
            <person name="Earl A.S."/>
            <person name="Gibby P.D."/>
            <person name="Hartmann K.A."/>
            <person name="Liu J.E."/>
            <person name="Manci A.M."/>
            <person name="Nielsen D.A."/>
            <person name="Solomon M.B."/>
            <person name="Breakwell D.P."/>
            <person name="Burnett S.H."/>
            <person name="Grose J.H."/>
        </authorList>
    </citation>
    <scope>NUCLEOTIDE SEQUENCE [LARGE SCALE GENOMIC DNA]</scope>
    <source>
        <strain evidence="6 7">16</strain>
    </source>
</reference>
<keyword evidence="7" id="KW-1185">Reference proteome</keyword>
<evidence type="ECO:0000256" key="2">
    <source>
        <dbReference type="ARBA" id="ARBA00022989"/>
    </source>
</evidence>
<dbReference type="EMBL" id="LJYW01000001">
    <property type="protein sequence ID" value="KPL54674.1"/>
    <property type="molecule type" value="Genomic_DNA"/>
</dbReference>
<evidence type="ECO:0000256" key="4">
    <source>
        <dbReference type="SAM" id="Phobius"/>
    </source>
</evidence>
<feature type="transmembrane region" description="Helical" evidence="4">
    <location>
        <begin position="399"/>
        <end position="421"/>
    </location>
</feature>
<feature type="transmembrane region" description="Helical" evidence="4">
    <location>
        <begin position="335"/>
        <end position="356"/>
    </location>
</feature>
<sequence length="439" mass="46513">MSALSLSRPLAARLARRNIHYAWVVAAVTFLTMLVTAGAVGIPGVLIAPLEAEFGWTNGQISAAFAIRLVLFGLMGPFAAALMNRFGLRPVILASQLLIATGIFGAMAMTQLWQLTLLLGVVVGIGTGLTAMVLGATVVSRWFAARRGLVIGLLTASTATGQLVFLPVLAALTEAVGWRSALALSLVTLMLTAALVMALMRNRPSDLGLPPFGSATPVPEPPRQSLGAMLISPLTTLRDAVRVPMFWLLFGTFFVCGASTNGLVQTHFIALCGDYGMAAVTAAGMLAVIGVFDFFGTVGSGWLSDRYDSRWLLFWYYSLRGLSLVWLPFSDFSFYALSIFAVFYGLDWVATVPPTVKLTAEHFGERSNIVFGWVFTGHQLGAASAAWSAGATRTAYETYLPAFLTAGLLCLAAALVIALFIGSSGLRRRATPGGARAAA</sequence>
<dbReference type="InterPro" id="IPR050327">
    <property type="entry name" value="Proton-linked_MCT"/>
</dbReference>
<dbReference type="RefSeq" id="WP_054360840.1">
    <property type="nucleotide sequence ID" value="NZ_LJYW01000001.1"/>
</dbReference>
<dbReference type="InterPro" id="IPR036259">
    <property type="entry name" value="MFS_trans_sf"/>
</dbReference>
<evidence type="ECO:0000259" key="5">
    <source>
        <dbReference type="PROSITE" id="PS50850"/>
    </source>
</evidence>
<dbReference type="GO" id="GO:0022857">
    <property type="term" value="F:transmembrane transporter activity"/>
    <property type="evidence" value="ECO:0007669"/>
    <property type="project" value="InterPro"/>
</dbReference>
<evidence type="ECO:0000256" key="1">
    <source>
        <dbReference type="ARBA" id="ARBA00022692"/>
    </source>
</evidence>
<dbReference type="Gene3D" id="1.20.1250.20">
    <property type="entry name" value="MFS general substrate transporter like domains"/>
    <property type="match status" value="2"/>
</dbReference>
<feature type="transmembrane region" description="Helical" evidence="4">
    <location>
        <begin position="149"/>
        <end position="172"/>
    </location>
</feature>
<feature type="transmembrane region" description="Helical" evidence="4">
    <location>
        <begin position="115"/>
        <end position="137"/>
    </location>
</feature>
<dbReference type="Pfam" id="PF07690">
    <property type="entry name" value="MFS_1"/>
    <property type="match status" value="1"/>
</dbReference>